<name>A0A3S0R2D3_9HYPH</name>
<dbReference type="Proteomes" id="UP000278081">
    <property type="component" value="Unassembled WGS sequence"/>
</dbReference>
<dbReference type="EMBL" id="RJTJ01000005">
    <property type="protein sequence ID" value="RUM07837.1"/>
    <property type="molecule type" value="Genomic_DNA"/>
</dbReference>
<protein>
    <submittedName>
        <fullName evidence="1">Uncharacterized protein</fullName>
    </submittedName>
</protein>
<organism evidence="1 2">
    <name type="scientific">Rhizobium chutanense</name>
    <dbReference type="NCBI Taxonomy" id="2035448"/>
    <lineage>
        <taxon>Bacteria</taxon>
        <taxon>Pseudomonadati</taxon>
        <taxon>Pseudomonadota</taxon>
        <taxon>Alphaproteobacteria</taxon>
        <taxon>Hyphomicrobiales</taxon>
        <taxon>Rhizobiaceae</taxon>
        <taxon>Rhizobium/Agrobacterium group</taxon>
        <taxon>Rhizobium</taxon>
    </lineage>
</organism>
<gene>
    <name evidence="1" type="ORF">EFR84_06875</name>
</gene>
<dbReference type="AlphaFoldDB" id="A0A3S0R2D3"/>
<evidence type="ECO:0000313" key="2">
    <source>
        <dbReference type="Proteomes" id="UP000278081"/>
    </source>
</evidence>
<comment type="caution">
    <text evidence="1">The sequence shown here is derived from an EMBL/GenBank/DDBJ whole genome shotgun (WGS) entry which is preliminary data.</text>
</comment>
<sequence>MDFSVRLLSYRAKTNRDRRGHPRSIGLFFRKIAGGMRRASLKTLRIFNLARIPSETADAR</sequence>
<reference evidence="1 2" key="1">
    <citation type="submission" date="2018-11" db="EMBL/GenBank/DDBJ databases">
        <title>Rhizobium chutanense sp. nov., isolated from root nodules of Phaseolus vulgaris in China.</title>
        <authorList>
            <person name="Huo Y."/>
        </authorList>
    </citation>
    <scope>NUCLEOTIDE SEQUENCE [LARGE SCALE GENOMIC DNA]</scope>
    <source>
        <strain evidence="1 2">C16</strain>
    </source>
</reference>
<accession>A0A3S0R2D3</accession>
<evidence type="ECO:0000313" key="1">
    <source>
        <dbReference type="EMBL" id="RUM07837.1"/>
    </source>
</evidence>
<proteinExistence type="predicted"/>